<keyword evidence="2" id="KW-1185">Reference proteome</keyword>
<sequence>MEIARRKVGDVGGVQKLLSQKIPINLGSELRCEALHCHGLLDHGSLSSLYITDLGTSGKSFQRALMVKRLFSRIFASTEATISSVITATRAPIIMDVVAASFELSDPLTHFAFTHGSSSVNFPNLPVNVSSRQVSCRQKTHH</sequence>
<dbReference type="AlphaFoldDB" id="A0A4Y2DEM1"/>
<accession>A0A4Y2DEM1</accession>
<organism evidence="1 2">
    <name type="scientific">Araneus ventricosus</name>
    <name type="common">Orbweaver spider</name>
    <name type="synonym">Epeira ventricosa</name>
    <dbReference type="NCBI Taxonomy" id="182803"/>
    <lineage>
        <taxon>Eukaryota</taxon>
        <taxon>Metazoa</taxon>
        <taxon>Ecdysozoa</taxon>
        <taxon>Arthropoda</taxon>
        <taxon>Chelicerata</taxon>
        <taxon>Arachnida</taxon>
        <taxon>Araneae</taxon>
        <taxon>Araneomorphae</taxon>
        <taxon>Entelegynae</taxon>
        <taxon>Araneoidea</taxon>
        <taxon>Araneidae</taxon>
        <taxon>Araneus</taxon>
    </lineage>
</organism>
<reference evidence="1 2" key="1">
    <citation type="journal article" date="2019" name="Sci. Rep.">
        <title>Orb-weaving spider Araneus ventricosus genome elucidates the spidroin gene catalogue.</title>
        <authorList>
            <person name="Kono N."/>
            <person name="Nakamura H."/>
            <person name="Ohtoshi R."/>
            <person name="Moran D.A.P."/>
            <person name="Shinohara A."/>
            <person name="Yoshida Y."/>
            <person name="Fujiwara M."/>
            <person name="Mori M."/>
            <person name="Tomita M."/>
            <person name="Arakawa K."/>
        </authorList>
    </citation>
    <scope>NUCLEOTIDE SEQUENCE [LARGE SCALE GENOMIC DNA]</scope>
</reference>
<comment type="caution">
    <text evidence="1">The sequence shown here is derived from an EMBL/GenBank/DDBJ whole genome shotgun (WGS) entry which is preliminary data.</text>
</comment>
<gene>
    <name evidence="1" type="ORF">AVEN_94318_1</name>
</gene>
<proteinExistence type="predicted"/>
<dbReference type="Proteomes" id="UP000499080">
    <property type="component" value="Unassembled WGS sequence"/>
</dbReference>
<dbReference type="EMBL" id="BGPR01089250">
    <property type="protein sequence ID" value="GBM14557.1"/>
    <property type="molecule type" value="Genomic_DNA"/>
</dbReference>
<name>A0A4Y2DEM1_ARAVE</name>
<protein>
    <submittedName>
        <fullName evidence="1">Uncharacterized protein</fullName>
    </submittedName>
</protein>
<evidence type="ECO:0000313" key="1">
    <source>
        <dbReference type="EMBL" id="GBM14557.1"/>
    </source>
</evidence>
<evidence type="ECO:0000313" key="2">
    <source>
        <dbReference type="Proteomes" id="UP000499080"/>
    </source>
</evidence>